<dbReference type="GO" id="GO:0005794">
    <property type="term" value="C:Golgi apparatus"/>
    <property type="evidence" value="ECO:0007669"/>
    <property type="project" value="TreeGrafter"/>
</dbReference>
<keyword evidence="2" id="KW-0472">Membrane</keyword>
<dbReference type="InterPro" id="IPR005069">
    <property type="entry name" value="Nucl-diP-sugar_transferase"/>
</dbReference>
<dbReference type="EnsemblMetazoa" id="XM_038213165.1">
    <property type="protein sequence ID" value="XP_038069093.1"/>
    <property type="gene ID" value="LOC119738318"/>
</dbReference>
<dbReference type="RefSeq" id="XP_038069093.1">
    <property type="nucleotide sequence ID" value="XM_038213165.1"/>
</dbReference>
<evidence type="ECO:0000313" key="4">
    <source>
        <dbReference type="EnsemblMetazoa" id="XP_038069093.1"/>
    </source>
</evidence>
<reference evidence="4" key="1">
    <citation type="submission" date="2022-11" db="UniProtKB">
        <authorList>
            <consortium name="EnsemblMetazoa"/>
        </authorList>
    </citation>
    <scope>IDENTIFICATION</scope>
</reference>
<keyword evidence="2" id="KW-1133">Transmembrane helix</keyword>
<evidence type="ECO:0000256" key="1">
    <source>
        <dbReference type="ARBA" id="ARBA00007033"/>
    </source>
</evidence>
<keyword evidence="5" id="KW-1185">Reference proteome</keyword>
<protein>
    <recommendedName>
        <fullName evidence="3">Nucleotide-diphospho-sugar transferase domain-containing protein</fullName>
    </recommendedName>
</protein>
<accession>A0A914AZJ5</accession>
<dbReference type="Pfam" id="PF03407">
    <property type="entry name" value="Nucleotid_trans"/>
    <property type="match status" value="1"/>
</dbReference>
<dbReference type="PANTHER" id="PTHR47032">
    <property type="entry name" value="UDP-D-XYLOSE:L-FUCOSE ALPHA-1,3-D-XYLOSYLTRANSFERASE-RELATED"/>
    <property type="match status" value="1"/>
</dbReference>
<name>A0A914AZJ5_PATMI</name>
<sequence length="439" mass="49934">MIDYRLMKDCWEQPTPIAAGGPLAVLERQATGGMPLAYRWRTADSLGRRAEADKPLPSHRWSDGELKMAAVDHIYKILFFMQSAAFIAFIINASQNSDDIPKPSGCKCQQNDLSKLHGEEATGWMPGRVNETRGPLSNCSLADVKNRSGVVMLTTTNLGFMDMTLNMLESMKRTKVCVNTTVIAEDQKCYRYLSERAEGDPAVHVVLTNSGESQSQEIKRSDRRSYYALFNKRQEYVLSLLERGLEVLFTDADTFWFRDPFPYFRGDFDMSMIDPRSPYPNRTEKTWYCAGFVYFKPTNVTVLFVNTWINAMKHNAKIGRLLADQDQMNFLLRVDQPVHVNVQPLDTNIFPWGPKFYELLAKKANYSTVVMHAASIRGHAAKIKKFKSSNMWLVDTFEVSHKNTVSRLHGFSLLLILSLVLPVGCCCCLCCLWCCFPDD</sequence>
<feature type="domain" description="Nucleotide-diphospho-sugar transferase" evidence="3">
    <location>
        <begin position="178"/>
        <end position="385"/>
    </location>
</feature>
<dbReference type="AlphaFoldDB" id="A0A914AZJ5"/>
<organism evidence="4 5">
    <name type="scientific">Patiria miniata</name>
    <name type="common">Bat star</name>
    <name type="synonym">Asterina miniata</name>
    <dbReference type="NCBI Taxonomy" id="46514"/>
    <lineage>
        <taxon>Eukaryota</taxon>
        <taxon>Metazoa</taxon>
        <taxon>Echinodermata</taxon>
        <taxon>Eleutherozoa</taxon>
        <taxon>Asterozoa</taxon>
        <taxon>Asteroidea</taxon>
        <taxon>Valvatacea</taxon>
        <taxon>Valvatida</taxon>
        <taxon>Asterinidae</taxon>
        <taxon>Patiria</taxon>
    </lineage>
</organism>
<evidence type="ECO:0000259" key="3">
    <source>
        <dbReference type="Pfam" id="PF03407"/>
    </source>
</evidence>
<proteinExistence type="inferred from homology"/>
<dbReference type="GO" id="GO:0016757">
    <property type="term" value="F:glycosyltransferase activity"/>
    <property type="evidence" value="ECO:0007669"/>
    <property type="project" value="TreeGrafter"/>
</dbReference>
<dbReference type="InterPro" id="IPR052636">
    <property type="entry name" value="UDP-D-xylose:L-fucose_XylT"/>
</dbReference>
<keyword evidence="2" id="KW-0812">Transmembrane</keyword>
<dbReference type="SUPFAM" id="SSF53448">
    <property type="entry name" value="Nucleotide-diphospho-sugar transferases"/>
    <property type="match status" value="1"/>
</dbReference>
<dbReference type="OrthoDB" id="540503at2759"/>
<evidence type="ECO:0000256" key="2">
    <source>
        <dbReference type="SAM" id="Phobius"/>
    </source>
</evidence>
<dbReference type="PANTHER" id="PTHR47032:SF1">
    <property type="entry name" value="UDP-D-XYLOSE:L-FUCOSE ALPHA-1,3-D-XYLOSYLTRANSFERASE-RELATED"/>
    <property type="match status" value="1"/>
</dbReference>
<evidence type="ECO:0000313" key="5">
    <source>
        <dbReference type="Proteomes" id="UP000887568"/>
    </source>
</evidence>
<dbReference type="GeneID" id="119738318"/>
<dbReference type="Proteomes" id="UP000887568">
    <property type="component" value="Unplaced"/>
</dbReference>
<dbReference type="InterPro" id="IPR029044">
    <property type="entry name" value="Nucleotide-diphossugar_trans"/>
</dbReference>
<feature type="transmembrane region" description="Helical" evidence="2">
    <location>
        <begin position="411"/>
        <end position="436"/>
    </location>
</feature>
<comment type="similarity">
    <text evidence="1">Belongs to the glycosyltransferase 77 family.</text>
</comment>